<name>A0ACB6ZSY5_THEGA</name>
<dbReference type="Proteomes" id="UP000886501">
    <property type="component" value="Unassembled WGS sequence"/>
</dbReference>
<reference evidence="1" key="2">
    <citation type="journal article" date="2020" name="Nat. Commun.">
        <title>Large-scale genome sequencing of mycorrhizal fungi provides insights into the early evolution of symbiotic traits.</title>
        <authorList>
            <person name="Miyauchi S."/>
            <person name="Kiss E."/>
            <person name="Kuo A."/>
            <person name="Drula E."/>
            <person name="Kohler A."/>
            <person name="Sanchez-Garcia M."/>
            <person name="Morin E."/>
            <person name="Andreopoulos B."/>
            <person name="Barry K.W."/>
            <person name="Bonito G."/>
            <person name="Buee M."/>
            <person name="Carver A."/>
            <person name="Chen C."/>
            <person name="Cichocki N."/>
            <person name="Clum A."/>
            <person name="Culley D."/>
            <person name="Crous P.W."/>
            <person name="Fauchery L."/>
            <person name="Girlanda M."/>
            <person name="Hayes R.D."/>
            <person name="Keri Z."/>
            <person name="LaButti K."/>
            <person name="Lipzen A."/>
            <person name="Lombard V."/>
            <person name="Magnuson J."/>
            <person name="Maillard F."/>
            <person name="Murat C."/>
            <person name="Nolan M."/>
            <person name="Ohm R.A."/>
            <person name="Pangilinan J."/>
            <person name="Pereira M.F."/>
            <person name="Perotto S."/>
            <person name="Peter M."/>
            <person name="Pfister S."/>
            <person name="Riley R."/>
            <person name="Sitrit Y."/>
            <person name="Stielow J.B."/>
            <person name="Szollosi G."/>
            <person name="Zifcakova L."/>
            <person name="Stursova M."/>
            <person name="Spatafora J.W."/>
            <person name="Tedersoo L."/>
            <person name="Vaario L.M."/>
            <person name="Yamada A."/>
            <person name="Yan M."/>
            <person name="Wang P."/>
            <person name="Xu J."/>
            <person name="Bruns T."/>
            <person name="Baldrian P."/>
            <person name="Vilgalys R."/>
            <person name="Dunand C."/>
            <person name="Henrissat B."/>
            <person name="Grigoriev I.V."/>
            <person name="Hibbett D."/>
            <person name="Nagy L.G."/>
            <person name="Martin F.M."/>
        </authorList>
    </citation>
    <scope>NUCLEOTIDE SEQUENCE</scope>
    <source>
        <strain evidence="1">P2</strain>
    </source>
</reference>
<reference evidence="1" key="1">
    <citation type="submission" date="2019-10" db="EMBL/GenBank/DDBJ databases">
        <authorList>
            <consortium name="DOE Joint Genome Institute"/>
            <person name="Kuo A."/>
            <person name="Miyauchi S."/>
            <person name="Kiss E."/>
            <person name="Drula E."/>
            <person name="Kohler A."/>
            <person name="Sanchez-Garcia M."/>
            <person name="Andreopoulos B."/>
            <person name="Barry K.W."/>
            <person name="Bonito G."/>
            <person name="Buee M."/>
            <person name="Carver A."/>
            <person name="Chen C."/>
            <person name="Cichocki N."/>
            <person name="Clum A."/>
            <person name="Culley D."/>
            <person name="Crous P.W."/>
            <person name="Fauchery L."/>
            <person name="Girlanda M."/>
            <person name="Hayes R."/>
            <person name="Keri Z."/>
            <person name="Labutti K."/>
            <person name="Lipzen A."/>
            <person name="Lombard V."/>
            <person name="Magnuson J."/>
            <person name="Maillard F."/>
            <person name="Morin E."/>
            <person name="Murat C."/>
            <person name="Nolan M."/>
            <person name="Ohm R."/>
            <person name="Pangilinan J."/>
            <person name="Pereira M."/>
            <person name="Perotto S."/>
            <person name="Peter M."/>
            <person name="Riley R."/>
            <person name="Sitrit Y."/>
            <person name="Stielow B."/>
            <person name="Szollosi G."/>
            <person name="Zifcakova L."/>
            <person name="Stursova M."/>
            <person name="Spatafora J.W."/>
            <person name="Tedersoo L."/>
            <person name="Vaario L.-M."/>
            <person name="Yamada A."/>
            <person name="Yan M."/>
            <person name="Wang P."/>
            <person name="Xu J."/>
            <person name="Bruns T."/>
            <person name="Baldrian P."/>
            <person name="Vilgalys R."/>
            <person name="Henrissat B."/>
            <person name="Grigoriev I.V."/>
            <person name="Hibbett D."/>
            <person name="Nagy L.G."/>
            <person name="Martin F.M."/>
        </authorList>
    </citation>
    <scope>NUCLEOTIDE SEQUENCE</scope>
    <source>
        <strain evidence="1">P2</strain>
    </source>
</reference>
<protein>
    <submittedName>
        <fullName evidence="1">Uncharacterized protein</fullName>
    </submittedName>
</protein>
<evidence type="ECO:0000313" key="1">
    <source>
        <dbReference type="EMBL" id="KAF9652722.1"/>
    </source>
</evidence>
<dbReference type="EMBL" id="MU117967">
    <property type="protein sequence ID" value="KAF9652722.1"/>
    <property type="molecule type" value="Genomic_DNA"/>
</dbReference>
<evidence type="ECO:0000313" key="2">
    <source>
        <dbReference type="Proteomes" id="UP000886501"/>
    </source>
</evidence>
<keyword evidence="2" id="KW-1185">Reference proteome</keyword>
<accession>A0ACB6ZSY5</accession>
<gene>
    <name evidence="1" type="ORF">BDM02DRAFT_3183407</name>
</gene>
<comment type="caution">
    <text evidence="1">The sequence shown here is derived from an EMBL/GenBank/DDBJ whole genome shotgun (WGS) entry which is preliminary data.</text>
</comment>
<organism evidence="1 2">
    <name type="scientific">Thelephora ganbajun</name>
    <name type="common">Ganba fungus</name>
    <dbReference type="NCBI Taxonomy" id="370292"/>
    <lineage>
        <taxon>Eukaryota</taxon>
        <taxon>Fungi</taxon>
        <taxon>Dikarya</taxon>
        <taxon>Basidiomycota</taxon>
        <taxon>Agaricomycotina</taxon>
        <taxon>Agaricomycetes</taxon>
        <taxon>Thelephorales</taxon>
        <taxon>Thelephoraceae</taxon>
        <taxon>Thelephora</taxon>
    </lineage>
</organism>
<sequence>MTEFQDVESLQTAIEVIVHGKGNKGSLAQLYPVLNASPLTTSLVRLMVIVSVVVTDMWVVSEKANAKEILLVLQEILERLSHVDEQEDEEEQGEESEKLSPTLQLERVVFSYAYILPRVLPKAKTTGERLQGVLHDLEKYILALASRSQPHEGQALLHSVTAFISNLLDYFADRLSDITQLTPCIDALFSLLDITLAATVNCLQTSLAQRNFEALYPTLVVNSAVNPEWNTGEELVSRTLAVANRLGYDTASLSNNPTLGKLILLAHIDLRDVDHFALLETYLPILLACLRSNNGLDEASAFLLIHISAITRTKPHPPVLPFDFMIKFSLVLPSLMGVHPDPPTRHMLFRLTALTLSLTEPSLRVQILMDMLTDPTHSPQTRIAAISLVKENVLHTLSGTNILPVLSPLEDIFGTSWFLEILGPVLFRHNPHDLFDNPNFDPDEFLHSSEPNRLIECLAFYYVLIQRDTENRTGIRDRVRVADTEHKFLRPIRSFLERYSDLCKSETIMVFAGLQTSLERVDSAMEDLLKDWGYRSF</sequence>
<proteinExistence type="predicted"/>